<comment type="caution">
    <text evidence="1">The sequence shown here is derived from an EMBL/GenBank/DDBJ whole genome shotgun (WGS) entry which is preliminary data.</text>
</comment>
<protein>
    <submittedName>
        <fullName evidence="1">Uncharacterized protein</fullName>
    </submittedName>
</protein>
<dbReference type="OrthoDB" id="5107273at2"/>
<sequence>MRYLDLIPESHRGLRLARILSPWRLAGEPRTWASLVSEGRELPANANWFEVADAGLTEGERSAATPPRSELTPEIARALTEIRGALDARSIRYYRWAGYGFHGVEVAGVRETVVGSLLAIEAGTAFAAGSYPPTLAHDSAGRFALASLPYPDSIVVAADPELFLALHQTPGIEVVTVSPEDTVPPSAND</sequence>
<dbReference type="AlphaFoldDB" id="A0A3L7A5Q7"/>
<evidence type="ECO:0000313" key="2">
    <source>
        <dbReference type="Proteomes" id="UP000272503"/>
    </source>
</evidence>
<proteinExistence type="predicted"/>
<organism evidence="1 2">
    <name type="scientific">Mycetocola tolaasinivorans</name>
    <dbReference type="NCBI Taxonomy" id="76635"/>
    <lineage>
        <taxon>Bacteria</taxon>
        <taxon>Bacillati</taxon>
        <taxon>Actinomycetota</taxon>
        <taxon>Actinomycetes</taxon>
        <taxon>Micrococcales</taxon>
        <taxon>Microbacteriaceae</taxon>
        <taxon>Mycetocola</taxon>
    </lineage>
</organism>
<gene>
    <name evidence="1" type="ORF">D9V32_08820</name>
</gene>
<keyword evidence="2" id="KW-1185">Reference proteome</keyword>
<reference evidence="1 2" key="1">
    <citation type="submission" date="2018-10" db="EMBL/GenBank/DDBJ databases">
        <authorList>
            <person name="Li J."/>
        </authorList>
    </citation>
    <scope>NUCLEOTIDE SEQUENCE [LARGE SCALE GENOMIC DNA]</scope>
    <source>
        <strain evidence="1 2">IF 016277</strain>
    </source>
</reference>
<name>A0A3L7A5Q7_9MICO</name>
<dbReference type="Proteomes" id="UP000272503">
    <property type="component" value="Unassembled WGS sequence"/>
</dbReference>
<dbReference type="RefSeq" id="WP_121648539.1">
    <property type="nucleotide sequence ID" value="NZ_RCUX01000006.1"/>
</dbReference>
<accession>A0A3L7A5Q7</accession>
<dbReference type="EMBL" id="RCUX01000006">
    <property type="protein sequence ID" value="RLP75567.1"/>
    <property type="molecule type" value="Genomic_DNA"/>
</dbReference>
<evidence type="ECO:0000313" key="1">
    <source>
        <dbReference type="EMBL" id="RLP75567.1"/>
    </source>
</evidence>